<dbReference type="CDD" id="cd11610">
    <property type="entry name" value="eIF2D_N"/>
    <property type="match status" value="1"/>
</dbReference>
<dbReference type="InterPro" id="IPR039757">
    <property type="entry name" value="EIF2D"/>
</dbReference>
<dbReference type="GO" id="GO:0003743">
    <property type="term" value="F:translation initiation factor activity"/>
    <property type="evidence" value="ECO:0007669"/>
    <property type="project" value="InterPro"/>
</dbReference>
<feature type="compositionally biased region" description="Basic residues" evidence="1">
    <location>
        <begin position="156"/>
        <end position="176"/>
    </location>
</feature>
<dbReference type="Proteomes" id="UP000595140">
    <property type="component" value="Unassembled WGS sequence"/>
</dbReference>
<feature type="region of interest" description="Disordered" evidence="1">
    <location>
        <begin position="119"/>
        <end position="176"/>
    </location>
</feature>
<dbReference type="EMBL" id="OOIL02003725">
    <property type="protein sequence ID" value="VFQ89119.1"/>
    <property type="molecule type" value="Genomic_DNA"/>
</dbReference>
<dbReference type="AlphaFoldDB" id="A0A484MKW9"/>
<gene>
    <name evidence="3" type="ORF">CCAM_LOCUS30895</name>
</gene>
<dbReference type="InterPro" id="IPR048247">
    <property type="entry name" value="eIF2D_N"/>
</dbReference>
<evidence type="ECO:0000256" key="1">
    <source>
        <dbReference type="SAM" id="MobiDB-lite"/>
    </source>
</evidence>
<protein>
    <recommendedName>
        <fullName evidence="2">Pre-PUA domain-containing protein</fullName>
    </recommendedName>
</protein>
<dbReference type="PANTHER" id="PTHR12217">
    <property type="entry name" value="EUKARYOTIC TRANSLATION INITIATION FACTOR 2D"/>
    <property type="match status" value="1"/>
</dbReference>
<name>A0A484MKW9_9ASTE</name>
<evidence type="ECO:0000313" key="3">
    <source>
        <dbReference type="EMBL" id="VFQ89119.1"/>
    </source>
</evidence>
<reference evidence="3 4" key="1">
    <citation type="submission" date="2018-04" db="EMBL/GenBank/DDBJ databases">
        <authorList>
            <person name="Vogel A."/>
        </authorList>
    </citation>
    <scope>NUCLEOTIDE SEQUENCE [LARGE SCALE GENOMIC DNA]</scope>
</reference>
<keyword evidence="4" id="KW-1185">Reference proteome</keyword>
<feature type="region of interest" description="Disordered" evidence="1">
    <location>
        <begin position="1"/>
        <end position="22"/>
    </location>
</feature>
<dbReference type="Pfam" id="PF17832">
    <property type="entry name" value="Pre-PUA"/>
    <property type="match status" value="1"/>
</dbReference>
<evidence type="ECO:0000313" key="4">
    <source>
        <dbReference type="Proteomes" id="UP000595140"/>
    </source>
</evidence>
<dbReference type="OrthoDB" id="199771at2759"/>
<dbReference type="PANTHER" id="PTHR12217:SF4">
    <property type="entry name" value="EUKARYOTIC TRANSLATION INITIATION FACTOR 2D"/>
    <property type="match status" value="1"/>
</dbReference>
<proteinExistence type="predicted"/>
<accession>A0A484MKW9</accession>
<dbReference type="InterPro" id="IPR041366">
    <property type="entry name" value="Pre-PUA"/>
</dbReference>
<dbReference type="Gene3D" id="3.10.400.20">
    <property type="match status" value="1"/>
</dbReference>
<sequence>MFKKTAEVKSQQRISGADRKKLRRTIRERFPNVSDADIDTLLPPKAEFTVSKYPNRILVYGLEGDCPLFFDSDGRGNKIFPTERCDIDDGFRVSHGFSEASSTSGRVWDLKHATEAPSTTTVTLGGDGGGGDSTAVAGDLSRGGKMKRGSGVAARVLRRKRKKRKGEKGKEKKGKN</sequence>
<feature type="domain" description="Pre-PUA" evidence="2">
    <location>
        <begin position="2"/>
        <end position="82"/>
    </location>
</feature>
<evidence type="ECO:0000259" key="2">
    <source>
        <dbReference type="Pfam" id="PF17832"/>
    </source>
</evidence>
<organism evidence="3 4">
    <name type="scientific">Cuscuta campestris</name>
    <dbReference type="NCBI Taxonomy" id="132261"/>
    <lineage>
        <taxon>Eukaryota</taxon>
        <taxon>Viridiplantae</taxon>
        <taxon>Streptophyta</taxon>
        <taxon>Embryophyta</taxon>
        <taxon>Tracheophyta</taxon>
        <taxon>Spermatophyta</taxon>
        <taxon>Magnoliopsida</taxon>
        <taxon>eudicotyledons</taxon>
        <taxon>Gunneridae</taxon>
        <taxon>Pentapetalae</taxon>
        <taxon>asterids</taxon>
        <taxon>lamiids</taxon>
        <taxon>Solanales</taxon>
        <taxon>Convolvulaceae</taxon>
        <taxon>Cuscuteae</taxon>
        <taxon>Cuscuta</taxon>
        <taxon>Cuscuta subgen. Grammica</taxon>
        <taxon>Cuscuta sect. Cleistogrammica</taxon>
    </lineage>
</organism>
<dbReference type="GO" id="GO:0001731">
    <property type="term" value="P:formation of translation preinitiation complex"/>
    <property type="evidence" value="ECO:0007669"/>
    <property type="project" value="InterPro"/>
</dbReference>